<keyword evidence="8" id="KW-0472">Membrane</keyword>
<keyword evidence="8" id="KW-0812">Transmembrane</keyword>
<keyword evidence="5" id="KW-1087">Inhibition of host complement factors by virus</keyword>
<dbReference type="CDD" id="cd00033">
    <property type="entry name" value="CCP"/>
    <property type="match status" value="4"/>
</dbReference>
<dbReference type="InterPro" id="IPR000436">
    <property type="entry name" value="Sushi_SCR_CCP_dom"/>
</dbReference>
<dbReference type="InterPro" id="IPR035976">
    <property type="entry name" value="Sushi/SCR/CCP_sf"/>
</dbReference>
<evidence type="ECO:0000256" key="8">
    <source>
        <dbReference type="SAM" id="Phobius"/>
    </source>
</evidence>
<dbReference type="PANTHER" id="PTHR45656:SF15">
    <property type="entry name" value="SUSHI DOMAIN-CONTAINING PROTEIN"/>
    <property type="match status" value="1"/>
</dbReference>
<evidence type="ECO:0000256" key="7">
    <source>
        <dbReference type="SAM" id="MobiDB-lite"/>
    </source>
</evidence>
<evidence type="ECO:0000256" key="3">
    <source>
        <dbReference type="ARBA" id="ARBA00022737"/>
    </source>
</evidence>
<protein>
    <submittedName>
        <fullName evidence="10">ORF4</fullName>
    </submittedName>
</protein>
<dbReference type="GO" id="GO:0042784">
    <property type="term" value="P:symbiont-mediated suppression of host complement activation"/>
    <property type="evidence" value="ECO:0007669"/>
    <property type="project" value="UniProtKB-KW"/>
</dbReference>
<reference evidence="10" key="1">
    <citation type="journal article" date="2020" name="Virus Evol.">
        <title>Dual infection and recombination of Kaposi sarcoma herpesvirus revealed by whole-genome sequence analysis of effusion samples.</title>
        <authorList>
            <person name="Cornejo Castro E.M."/>
            <person name="Marshall V."/>
            <person name="Lack J."/>
            <person name="Lurain K."/>
            <person name="Immonen T."/>
            <person name="Labo N."/>
            <person name="Fisher N.C."/>
            <person name="Ramaswami R."/>
            <person name="Wyvill K.M."/>
            <person name="Aleman K."/>
            <person name="Polizzotto M.N."/>
            <person name="Cam M."/>
            <person name="Keele B.F."/>
            <person name="Yarchoan R."/>
            <person name="Uldrick T.S."/>
            <person name="Whitby D."/>
        </authorList>
    </citation>
    <scope>NUCLEOTIDE SEQUENCE</scope>
    <source>
        <strain evidence="10">FNL014</strain>
    </source>
</reference>
<keyword evidence="8" id="KW-1133">Transmembrane helix</keyword>
<accession>A0A7D5JIZ5</accession>
<feature type="domain" description="Sushi" evidence="9">
    <location>
        <begin position="84"/>
        <end position="150"/>
    </location>
</feature>
<keyword evidence="5" id="KW-0899">Viral immunoevasion</keyword>
<evidence type="ECO:0000256" key="1">
    <source>
        <dbReference type="ARBA" id="ARBA00022659"/>
    </source>
</evidence>
<name>A0A7D5JIZ5_HHV8</name>
<organism evidence="10">
    <name type="scientific">Human herpesvirus 8</name>
    <name type="common">HHV-8</name>
    <name type="synonym">Kaposi's sarcoma-associated herpesvirus</name>
    <dbReference type="NCBI Taxonomy" id="37296"/>
    <lineage>
        <taxon>Viruses</taxon>
        <taxon>Duplodnaviria</taxon>
        <taxon>Heunggongvirae</taxon>
        <taxon>Peploviricota</taxon>
        <taxon>Herviviricetes</taxon>
        <taxon>Herpesvirales</taxon>
        <taxon>Orthoherpesviridae</taxon>
        <taxon>Gammaherpesvirinae</taxon>
        <taxon>Rhadinovirus</taxon>
        <taxon>Rhadinovirus humangamma8</taxon>
    </lineage>
</organism>
<dbReference type="Gene3D" id="2.10.70.10">
    <property type="entry name" value="Complement Module, domain 1"/>
    <property type="match status" value="4"/>
</dbReference>
<dbReference type="EMBL" id="MN419227">
    <property type="protein sequence ID" value="QLF97167.1"/>
    <property type="molecule type" value="Genomic_DNA"/>
</dbReference>
<evidence type="ECO:0000313" key="10">
    <source>
        <dbReference type="EMBL" id="QLF97167.1"/>
    </source>
</evidence>
<sequence length="414" mass="45911">MAFLRQTLWILWTFTMVIGQDNEKCSQKTLIGYRLKMSRDGDIAVGETVELRCRSGYTTYARNITATCLQGGTWSEPTATCNKKSCPNPGEIQNGKVIFHGGQDALKYGANISYVCNEGYFLVGREYVRYCMIGASGQMAWSSSPPFCEKEKCHRPKIENGDFKPDKDYYEYNDAVHFECNEGYTLVGPHSIACAVNNTWTSNMPTCELAGCKFPSVTHGYPIQGFSLTYKHKQSVTFACNDGFVLRGSPTITCNVTEWDPPLPKCVLEDIDDAPTRTLTSLHIEEGPSNSTTSEKATASTLSHNSHKNDTGGIYTTLNKTTQLPSTNKPTNSQAKSSTKPRVETHNKTTSNPAISLTDSADVPQRPREPTLPPIFRPPASKNRYLEKQLVIGLLTAVALTCGLITLFHYLFFR</sequence>
<evidence type="ECO:0000256" key="4">
    <source>
        <dbReference type="ARBA" id="ARBA00023157"/>
    </source>
</evidence>
<dbReference type="SMART" id="SM00032">
    <property type="entry name" value="CCP"/>
    <property type="match status" value="4"/>
</dbReference>
<feature type="compositionally biased region" description="Polar residues" evidence="7">
    <location>
        <begin position="288"/>
        <end position="304"/>
    </location>
</feature>
<feature type="region of interest" description="Disordered" evidence="7">
    <location>
        <begin position="282"/>
        <end position="380"/>
    </location>
</feature>
<keyword evidence="3" id="KW-0677">Repeat</keyword>
<evidence type="ECO:0000256" key="2">
    <source>
        <dbReference type="ARBA" id="ARBA00022729"/>
    </source>
</evidence>
<feature type="compositionally biased region" description="Polar residues" evidence="7">
    <location>
        <begin position="348"/>
        <end position="359"/>
    </location>
</feature>
<keyword evidence="2" id="KW-0732">Signal</keyword>
<feature type="disulfide bond" evidence="6">
    <location>
        <begin position="25"/>
        <end position="68"/>
    </location>
</feature>
<feature type="compositionally biased region" description="Polar residues" evidence="7">
    <location>
        <begin position="314"/>
        <end position="340"/>
    </location>
</feature>
<keyword evidence="4 6" id="KW-1015">Disulfide bond</keyword>
<keyword evidence="1 6" id="KW-0768">Sushi</keyword>
<dbReference type="SUPFAM" id="SSF57535">
    <property type="entry name" value="Complement control module/SCR domain"/>
    <property type="match status" value="4"/>
</dbReference>
<gene>
    <name evidence="10" type="primary">ORF4</name>
</gene>
<feature type="domain" description="Sushi" evidence="9">
    <location>
        <begin position="23"/>
        <end position="83"/>
    </location>
</feature>
<dbReference type="FunFam" id="2.10.70.10:FF:000014">
    <property type="entry name" value="Membrane cofactor protein"/>
    <property type="match status" value="2"/>
</dbReference>
<evidence type="ECO:0000256" key="5">
    <source>
        <dbReference type="ARBA" id="ARBA00023252"/>
    </source>
</evidence>
<dbReference type="InterPro" id="IPR051277">
    <property type="entry name" value="SEZ6_CSMD_C4BPB_Regulators"/>
</dbReference>
<comment type="caution">
    <text evidence="6">Lacks conserved residue(s) required for the propagation of feature annotation.</text>
</comment>
<dbReference type="Pfam" id="PF00084">
    <property type="entry name" value="Sushi"/>
    <property type="match status" value="4"/>
</dbReference>
<organismHost>
    <name type="scientific">Homo sapiens</name>
    <name type="common">Human</name>
    <dbReference type="NCBI Taxonomy" id="9606"/>
</organismHost>
<feature type="disulfide bond" evidence="6">
    <location>
        <begin position="180"/>
        <end position="207"/>
    </location>
</feature>
<evidence type="ECO:0000259" key="9">
    <source>
        <dbReference type="PROSITE" id="PS50923"/>
    </source>
</evidence>
<proteinExistence type="predicted"/>
<keyword evidence="5" id="KW-0945">Host-virus interaction</keyword>
<feature type="domain" description="Sushi" evidence="9">
    <location>
        <begin position="151"/>
        <end position="209"/>
    </location>
</feature>
<feature type="transmembrane region" description="Helical" evidence="8">
    <location>
        <begin position="390"/>
        <end position="413"/>
    </location>
</feature>
<evidence type="ECO:0000256" key="6">
    <source>
        <dbReference type="PROSITE-ProRule" id="PRU00302"/>
    </source>
</evidence>
<feature type="domain" description="Sushi" evidence="9">
    <location>
        <begin position="210"/>
        <end position="268"/>
    </location>
</feature>
<dbReference type="PANTHER" id="PTHR45656">
    <property type="entry name" value="PROTEIN CBR-CLEC-78"/>
    <property type="match status" value="1"/>
</dbReference>
<dbReference type="PROSITE" id="PS50923">
    <property type="entry name" value="SUSHI"/>
    <property type="match status" value="4"/>
</dbReference>